<protein>
    <submittedName>
        <fullName evidence="2">S-acyltransferase</fullName>
    </submittedName>
</protein>
<feature type="compositionally biased region" description="Polar residues" evidence="1">
    <location>
        <begin position="167"/>
        <end position="176"/>
    </location>
</feature>
<feature type="region of interest" description="Disordered" evidence="1">
    <location>
        <begin position="167"/>
        <end position="202"/>
    </location>
</feature>
<dbReference type="AlphaFoldDB" id="A0A6A3BVA1"/>
<accession>A0A6A3BVA1</accession>
<dbReference type="PIRSF" id="PIRSF009193">
    <property type="entry name" value="UCP009193"/>
    <property type="match status" value="1"/>
</dbReference>
<dbReference type="OrthoDB" id="755598at2759"/>
<dbReference type="GO" id="GO:0016746">
    <property type="term" value="F:acyltransferase activity"/>
    <property type="evidence" value="ECO:0007669"/>
    <property type="project" value="UniProtKB-KW"/>
</dbReference>
<dbReference type="EMBL" id="VEPZ02000700">
    <property type="protein sequence ID" value="KAE8720584.1"/>
    <property type="molecule type" value="Genomic_DNA"/>
</dbReference>
<dbReference type="Proteomes" id="UP000436088">
    <property type="component" value="Unassembled WGS sequence"/>
</dbReference>
<dbReference type="PANTHER" id="PTHR33675:SF1">
    <property type="entry name" value="HOLOCARBOXYLASE SYNTHETASE"/>
    <property type="match status" value="1"/>
</dbReference>
<organism evidence="2 3">
    <name type="scientific">Hibiscus syriacus</name>
    <name type="common">Rose of Sharon</name>
    <dbReference type="NCBI Taxonomy" id="106335"/>
    <lineage>
        <taxon>Eukaryota</taxon>
        <taxon>Viridiplantae</taxon>
        <taxon>Streptophyta</taxon>
        <taxon>Embryophyta</taxon>
        <taxon>Tracheophyta</taxon>
        <taxon>Spermatophyta</taxon>
        <taxon>Magnoliopsida</taxon>
        <taxon>eudicotyledons</taxon>
        <taxon>Gunneridae</taxon>
        <taxon>Pentapetalae</taxon>
        <taxon>rosids</taxon>
        <taxon>malvids</taxon>
        <taxon>Malvales</taxon>
        <taxon>Malvaceae</taxon>
        <taxon>Malvoideae</taxon>
        <taxon>Hibiscus</taxon>
    </lineage>
</organism>
<dbReference type="InterPro" id="IPR016549">
    <property type="entry name" value="UCP009193"/>
</dbReference>
<name>A0A6A3BVA1_HIBSY</name>
<gene>
    <name evidence="2" type="ORF">F3Y22_tig00018853pilonHSYRG00002</name>
</gene>
<evidence type="ECO:0000313" key="3">
    <source>
        <dbReference type="Proteomes" id="UP000436088"/>
    </source>
</evidence>
<proteinExistence type="predicted"/>
<dbReference type="PANTHER" id="PTHR33675">
    <property type="entry name" value="NUCLEAR RECEPTOR FAMILY 2 GROUP C PROTEIN"/>
    <property type="match status" value="1"/>
</dbReference>
<dbReference type="InterPro" id="IPR029196">
    <property type="entry name" value="HAPSTR1-like"/>
</dbReference>
<evidence type="ECO:0000313" key="2">
    <source>
        <dbReference type="EMBL" id="KAE8720584.1"/>
    </source>
</evidence>
<keyword evidence="3" id="KW-1185">Reference proteome</keyword>
<comment type="caution">
    <text evidence="2">The sequence shown here is derived from an EMBL/GenBank/DDBJ whole genome shotgun (WGS) entry which is preliminary data.</text>
</comment>
<evidence type="ECO:0000256" key="1">
    <source>
        <dbReference type="SAM" id="MobiDB-lite"/>
    </source>
</evidence>
<dbReference type="Pfam" id="PF15251">
    <property type="entry name" value="TAPR1-like"/>
    <property type="match status" value="1"/>
</dbReference>
<sequence length="213" mass="23812">MSKKRKSDATRLDEMDRSMYTTFCSAANSLSQLYAQAMNNQRISFQAGERHALENLFQWILRQQQEGSRMTTADIVAYLQNELEYEAEDFPMSPRPSIDHNVQTTTHMNTLSAPFSSTPISASIIGMGARPCDYQGKNLGFSNAISSPIRGSLQHYQSVQVGYQSNNVVSSSSAGRPQSHETNHNNQHNGEDDSSIFNDCMDMPMHADSPVYE</sequence>
<reference evidence="2" key="1">
    <citation type="submission" date="2019-09" db="EMBL/GenBank/DDBJ databases">
        <title>Draft genome information of white flower Hibiscus syriacus.</title>
        <authorList>
            <person name="Kim Y.-M."/>
        </authorList>
    </citation>
    <scope>NUCLEOTIDE SEQUENCE [LARGE SCALE GENOMIC DNA]</scope>
    <source>
        <strain evidence="2">YM2019G1</strain>
    </source>
</reference>